<evidence type="ECO:0000256" key="7">
    <source>
        <dbReference type="RuleBase" id="RU003355"/>
    </source>
</evidence>
<evidence type="ECO:0000256" key="6">
    <source>
        <dbReference type="PROSITE-ProRule" id="PRU01240"/>
    </source>
</evidence>
<dbReference type="PIRSF" id="PIRSF037854">
    <property type="entry name" value="Dihydropyridine_esterase"/>
    <property type="match status" value="1"/>
</dbReference>
<dbReference type="InterPro" id="IPR050131">
    <property type="entry name" value="Peptidase_S8_subtilisin-like"/>
</dbReference>
<dbReference type="SUPFAM" id="SSF52743">
    <property type="entry name" value="Subtilisin-like"/>
    <property type="match status" value="1"/>
</dbReference>
<evidence type="ECO:0000256" key="9">
    <source>
        <dbReference type="SAM" id="SignalP"/>
    </source>
</evidence>
<sequence length="1120" mass="115663">MFFTKRQSRGAAAVTATLTAATLVAGLTSTNAFAATGGAGKSGAGAGQSAAGLRWVTLITGDRVGVDAGGRAVAVERGEGRAKIPVRSWTEKGRTYVVPVDAEKLIARGTLDRRLFDVTTLSTPESRRAYRKGLKVIVAYGGASGPAARAGVRADATVQRSLPSLNADAVTVPERDAGALWEALTRTANGQKAEKGALAARTAPGIARVWLDAVRTASLDKSVAQIGAPKAWQSGYDGTGVTIAVLDSGVDETHAELKGQIKGEANFSDSPDTEDRNGHGTHVASTAAGTGAGAGGRFKGVAPGAKLLNGKVLDDYGNGTDSGVLAGIDWAVAQGADVINMSLGGGDTPELDLLEAHVNKVSKEKGVLFAIAAGNEGPGSGTISSPGSADAALTVGAVDDADKMADFSSVGPRTGDGGAKPDLTGPGVDITAASAPGSDLAQRFGEDPAGYLTISGTSMATPHAAGAAALLKQRNPGWSGERIKSVLTGSAKDGGHGVFQQGTGRLAVDRALEQTVVADETSISFGHHRWPHTDDTPVTKEITYRNLGSQDITLDLAVRGLDPKGQPAAAGFFTLGATRVIVPAGGTAAVPMTADTTVGGSNNGAYTATVTATGGGQTVRTTAAVDREVESYDLTLNYTGADGKPSKDFVSFAAQLAGVAEGKLFDGSGKPTVTYRLPKGDYVLNSMRFTQTGAGTAIDRLVHPKLALAKDTTVEVDARLAKPVRMSVPDARAVQTAARASYTIDNGRHFIGSTEMVGSFDLYRVGRLGPKQPTGVTIDESFNAQWERGAVQYNGAAGGRVKELASGHTTKFKTTDFAKITATAGASVKGKKGLSTLVNGLDGWSFDSETAPHALPGTRTHYAATAGRTNRWSVEVEQLDAQGFDEAWYVSPERHYRPGTAHSVTLGTAVHSPLMHQYAGVFRRDDALWAEVPLFSDSRGNTGVSEFTSAKTTLYRGTTKIGEIADALQGEDGFHIGPEDAQYTLTTSVRRDPAVSSVGTRIDGSWTFRSGQTPSGELVRTPLSTVRFGAPVALDGTVPAGRKVTFPVTVQGPAAGKGLKALAVSVSYDGGRTWQRTPVTKGGVTIKNPAKGKTLALRGQVADTKGGKASVTVYDAYRGK</sequence>
<dbReference type="EMBL" id="CP042266">
    <property type="protein sequence ID" value="QDY78219.1"/>
    <property type="molecule type" value="Genomic_DNA"/>
</dbReference>
<dbReference type="GO" id="GO:0004252">
    <property type="term" value="F:serine-type endopeptidase activity"/>
    <property type="evidence" value="ECO:0007669"/>
    <property type="project" value="UniProtKB-UniRule"/>
</dbReference>
<proteinExistence type="inferred from homology"/>
<gene>
    <name evidence="11" type="ORF">FQU76_18900</name>
</gene>
<dbReference type="KEGG" id="sqz:FQU76_18900"/>
<dbReference type="InterPro" id="IPR017297">
    <property type="entry name" value="Peptidase_S8A_DPH-A"/>
</dbReference>
<evidence type="ECO:0000256" key="8">
    <source>
        <dbReference type="SAM" id="MobiDB-lite"/>
    </source>
</evidence>
<dbReference type="PRINTS" id="PR00723">
    <property type="entry name" value="SUBTILISIN"/>
</dbReference>
<evidence type="ECO:0000313" key="12">
    <source>
        <dbReference type="Proteomes" id="UP000320580"/>
    </source>
</evidence>
<dbReference type="InterPro" id="IPR023828">
    <property type="entry name" value="Peptidase_S8_Ser-AS"/>
</dbReference>
<keyword evidence="2 6" id="KW-0645">Protease</keyword>
<feature type="active site" description="Charge relay system" evidence="5 6">
    <location>
        <position position="247"/>
    </location>
</feature>
<feature type="region of interest" description="Disordered" evidence="8">
    <location>
        <begin position="261"/>
        <end position="289"/>
    </location>
</feature>
<dbReference type="AlphaFoldDB" id="A0A5B8IL70"/>
<dbReference type="PROSITE" id="PS00136">
    <property type="entry name" value="SUBTILASE_ASP"/>
    <property type="match status" value="1"/>
</dbReference>
<dbReference type="PROSITE" id="PS00138">
    <property type="entry name" value="SUBTILASE_SER"/>
    <property type="match status" value="1"/>
</dbReference>
<evidence type="ECO:0000313" key="11">
    <source>
        <dbReference type="EMBL" id="QDY78219.1"/>
    </source>
</evidence>
<dbReference type="Pfam" id="PF00082">
    <property type="entry name" value="Peptidase_S8"/>
    <property type="match status" value="1"/>
</dbReference>
<feature type="domain" description="Peptidase S8/S53" evidence="10">
    <location>
        <begin position="238"/>
        <end position="501"/>
    </location>
</feature>
<dbReference type="PROSITE" id="PS00137">
    <property type="entry name" value="SUBTILASE_HIS"/>
    <property type="match status" value="1"/>
</dbReference>
<evidence type="ECO:0000256" key="2">
    <source>
        <dbReference type="ARBA" id="ARBA00022670"/>
    </source>
</evidence>
<dbReference type="InterPro" id="IPR000209">
    <property type="entry name" value="Peptidase_S8/S53_dom"/>
</dbReference>
<dbReference type="PROSITE" id="PS51892">
    <property type="entry name" value="SUBTILASE"/>
    <property type="match status" value="1"/>
</dbReference>
<dbReference type="RefSeq" id="WP_146481538.1">
    <property type="nucleotide sequence ID" value="NZ_CP042266.1"/>
</dbReference>
<keyword evidence="12" id="KW-1185">Reference proteome</keyword>
<dbReference type="InterPro" id="IPR036852">
    <property type="entry name" value="Peptidase_S8/S53_dom_sf"/>
</dbReference>
<name>A0A5B8IL70_9ACTN</name>
<dbReference type="OrthoDB" id="9798386at2"/>
<evidence type="ECO:0000256" key="5">
    <source>
        <dbReference type="PIRSR" id="PIRSR615500-1"/>
    </source>
</evidence>
<organism evidence="11 12">
    <name type="scientific">Streptomyces qinzhouensis</name>
    <dbReference type="NCBI Taxonomy" id="2599401"/>
    <lineage>
        <taxon>Bacteria</taxon>
        <taxon>Bacillati</taxon>
        <taxon>Actinomycetota</taxon>
        <taxon>Actinomycetes</taxon>
        <taxon>Kitasatosporales</taxon>
        <taxon>Streptomycetaceae</taxon>
        <taxon>Streptomyces</taxon>
    </lineage>
</organism>
<evidence type="ECO:0000256" key="1">
    <source>
        <dbReference type="ARBA" id="ARBA00011073"/>
    </source>
</evidence>
<evidence type="ECO:0000259" key="10">
    <source>
        <dbReference type="Pfam" id="PF00082"/>
    </source>
</evidence>
<dbReference type="InterPro" id="IPR023827">
    <property type="entry name" value="Peptidase_S8_Asp-AS"/>
</dbReference>
<dbReference type="Gene3D" id="3.40.50.200">
    <property type="entry name" value="Peptidase S8/S53 domain"/>
    <property type="match status" value="1"/>
</dbReference>
<feature type="signal peptide" evidence="9">
    <location>
        <begin position="1"/>
        <end position="34"/>
    </location>
</feature>
<keyword evidence="4 6" id="KW-0720">Serine protease</keyword>
<feature type="chain" id="PRO_5023121119" evidence="9">
    <location>
        <begin position="35"/>
        <end position="1120"/>
    </location>
</feature>
<comment type="similarity">
    <text evidence="1 6 7">Belongs to the peptidase S8 family.</text>
</comment>
<feature type="compositionally biased region" description="Low complexity" evidence="8">
    <location>
        <begin position="280"/>
        <end position="289"/>
    </location>
</feature>
<evidence type="ECO:0000256" key="3">
    <source>
        <dbReference type="ARBA" id="ARBA00022801"/>
    </source>
</evidence>
<reference evidence="11 12" key="1">
    <citation type="submission" date="2019-07" db="EMBL/GenBank/DDBJ databases">
        <authorList>
            <person name="Zhu P."/>
        </authorList>
    </citation>
    <scope>NUCLEOTIDE SEQUENCE [LARGE SCALE GENOMIC DNA]</scope>
    <source>
        <strain evidence="11 12">SSL-25</strain>
    </source>
</reference>
<dbReference type="Proteomes" id="UP000320580">
    <property type="component" value="Chromosome"/>
</dbReference>
<dbReference type="InterPro" id="IPR022398">
    <property type="entry name" value="Peptidase_S8_His-AS"/>
</dbReference>
<keyword evidence="3 6" id="KW-0378">Hydrolase</keyword>
<accession>A0A5B8IL70</accession>
<dbReference type="PANTHER" id="PTHR43806:SF11">
    <property type="entry name" value="CEREVISIN-RELATED"/>
    <property type="match status" value="1"/>
</dbReference>
<dbReference type="PANTHER" id="PTHR43806">
    <property type="entry name" value="PEPTIDASE S8"/>
    <property type="match status" value="1"/>
</dbReference>
<feature type="active site" description="Charge relay system" evidence="5 6">
    <location>
        <position position="458"/>
    </location>
</feature>
<dbReference type="InterPro" id="IPR015500">
    <property type="entry name" value="Peptidase_S8_subtilisin-rel"/>
</dbReference>
<protein>
    <submittedName>
        <fullName evidence="11">S8 family serine peptidase</fullName>
    </submittedName>
</protein>
<feature type="active site" description="Charge relay system" evidence="5 6">
    <location>
        <position position="279"/>
    </location>
</feature>
<evidence type="ECO:0000256" key="4">
    <source>
        <dbReference type="ARBA" id="ARBA00022825"/>
    </source>
</evidence>
<keyword evidence="9" id="KW-0732">Signal</keyword>
<dbReference type="GO" id="GO:0006508">
    <property type="term" value="P:proteolysis"/>
    <property type="evidence" value="ECO:0007669"/>
    <property type="project" value="UniProtKB-KW"/>
</dbReference>